<dbReference type="PROSITE" id="PS50253">
    <property type="entry name" value="COX3"/>
    <property type="match status" value="1"/>
</dbReference>
<feature type="transmembrane region" description="Helical" evidence="9">
    <location>
        <begin position="12"/>
        <end position="32"/>
    </location>
</feature>
<keyword evidence="7 9" id="KW-0472">Membrane</keyword>
<comment type="similarity">
    <text evidence="2 8">Belongs to the cytochrome c oxidase subunit 3 family.</text>
</comment>
<feature type="transmembrane region" description="Helical" evidence="9">
    <location>
        <begin position="120"/>
        <end position="143"/>
    </location>
</feature>
<dbReference type="PANTHER" id="PTHR11403:SF7">
    <property type="entry name" value="CYTOCHROME C OXIDASE SUBUNIT 3"/>
    <property type="match status" value="1"/>
</dbReference>
<evidence type="ECO:0000256" key="8">
    <source>
        <dbReference type="RuleBase" id="RU003375"/>
    </source>
</evidence>
<dbReference type="GO" id="GO:0005739">
    <property type="term" value="C:mitochondrion"/>
    <property type="evidence" value="ECO:0007669"/>
    <property type="project" value="TreeGrafter"/>
</dbReference>
<feature type="transmembrane region" description="Helical" evidence="9">
    <location>
        <begin position="155"/>
        <end position="174"/>
    </location>
</feature>
<gene>
    <name evidence="11" type="primary">COX3</name>
</gene>
<evidence type="ECO:0000256" key="5">
    <source>
        <dbReference type="ARBA" id="ARBA00022967"/>
    </source>
</evidence>
<feature type="transmembrane region" description="Helical" evidence="9">
    <location>
        <begin position="38"/>
        <end position="56"/>
    </location>
</feature>
<geneLocation type="mitochondrion" evidence="11"/>
<keyword evidence="8 11" id="KW-0496">Mitochondrion</keyword>
<dbReference type="AlphaFoldDB" id="A0A5S9C0U8"/>
<feature type="transmembrane region" description="Helical" evidence="9">
    <location>
        <begin position="77"/>
        <end position="100"/>
    </location>
</feature>
<comment type="function">
    <text evidence="8">Component of the cytochrome c oxidase, the last enzyme in the mitochondrial electron transport chain which drives oxidative phosphorylation. The respiratory chain contains 3 multisubunit complexes succinate dehydrogenase (complex II, CII), ubiquinol-cytochrome c oxidoreductase (cytochrome b-c1 complex, complex III, CIII) and cytochrome c oxidase (complex IV, CIV), that cooperate to transfer electrons derived from NADH and succinate to molecular oxygen, creating an electrochemical gradient over the inner membrane that drives transmembrane transport and the ATP synthase. Cytochrome c oxidase is the component of the respiratory chain that catalyzes the reduction of oxygen to water. Electrons originating from reduced cytochrome c in the intermembrane space (IMS) are transferred via the dinuclear copper A center (CU(A)) of subunit 2 and heme A of subunit 1 to the active site in subunit 1, a binuclear center (BNC) formed by heme A3 and copper B (CU(B)). The BNC reduces molecular oxygen to 2 water molecules using 4 electrons from cytochrome c in the IMS and 4 protons from the mitochondrial matrix.</text>
</comment>
<dbReference type="InterPro" id="IPR035973">
    <property type="entry name" value="Cyt_c_oxidase_su3-like_sf"/>
</dbReference>
<keyword evidence="5" id="KW-1278">Translocase</keyword>
<dbReference type="GO" id="GO:0006123">
    <property type="term" value="P:mitochondrial electron transport, cytochrome c to oxygen"/>
    <property type="evidence" value="ECO:0007669"/>
    <property type="project" value="TreeGrafter"/>
</dbReference>
<sequence length="259" mass="31006">MVYHSYHMVENSPWPIISSFGAFTFMVSIVCMLHLNNFFFFFFSFFLLILNFYLWWRDVIRESLMEGMHTFIVKQGLKMGMILFIISEIFFFISLFWAYFHSMLSPSIEIGMMWPPKGIIFFNPYEIPLLNTMVLLMSGFTITWSHYSILNNKKLMALVSLLLTVSLGIYFSLLQYMEYKQALFTINDGICGSVFYMLTGFHGLHVIIGTIYLSLNLLLMMMNWMDMKNHLSLEMAIWYWHFVDVVWLFLYIFVYWWVY</sequence>
<comment type="subcellular location">
    <subcellularLocation>
        <location evidence="1">Membrane</location>
        <topology evidence="1">Multi-pass membrane protein</topology>
    </subcellularLocation>
</comment>
<dbReference type="GO" id="GO:0004129">
    <property type="term" value="F:cytochrome-c oxidase activity"/>
    <property type="evidence" value="ECO:0007669"/>
    <property type="project" value="InterPro"/>
</dbReference>
<evidence type="ECO:0000256" key="4">
    <source>
        <dbReference type="ARBA" id="ARBA00022692"/>
    </source>
</evidence>
<dbReference type="PANTHER" id="PTHR11403">
    <property type="entry name" value="CYTOCHROME C OXIDASE SUBUNIT III"/>
    <property type="match status" value="1"/>
</dbReference>
<dbReference type="CDD" id="cd01665">
    <property type="entry name" value="Cyt_c_Oxidase_III"/>
    <property type="match status" value="1"/>
</dbReference>
<feature type="domain" description="Heme-copper oxidase subunit III family profile" evidence="10">
    <location>
        <begin position="2"/>
        <end position="259"/>
    </location>
</feature>
<feature type="transmembrane region" description="Helical" evidence="9">
    <location>
        <begin position="194"/>
        <end position="215"/>
    </location>
</feature>
<keyword evidence="4 8" id="KW-0812">Transmembrane</keyword>
<proteinExistence type="inferred from homology"/>
<evidence type="ECO:0000259" key="10">
    <source>
        <dbReference type="PROSITE" id="PS50253"/>
    </source>
</evidence>
<evidence type="ECO:0000313" key="11">
    <source>
        <dbReference type="EMBL" id="BBI76489.1"/>
    </source>
</evidence>
<dbReference type="InterPro" id="IPR013833">
    <property type="entry name" value="Cyt_c_oxidase_su3_a-hlx"/>
</dbReference>
<evidence type="ECO:0000256" key="9">
    <source>
        <dbReference type="SAM" id="Phobius"/>
    </source>
</evidence>
<evidence type="ECO:0000256" key="1">
    <source>
        <dbReference type="ARBA" id="ARBA00004141"/>
    </source>
</evidence>
<feature type="transmembrane region" description="Helical" evidence="9">
    <location>
        <begin position="236"/>
        <end position="258"/>
    </location>
</feature>
<accession>A0A5S9C0U8</accession>
<evidence type="ECO:0000256" key="3">
    <source>
        <dbReference type="ARBA" id="ARBA00015944"/>
    </source>
</evidence>
<evidence type="ECO:0000256" key="6">
    <source>
        <dbReference type="ARBA" id="ARBA00022989"/>
    </source>
</evidence>
<keyword evidence="6 9" id="KW-1133">Transmembrane helix</keyword>
<name>A0A5S9C0U8_VARDE</name>
<organism evidence="11">
    <name type="scientific">Varroa destructor</name>
    <name type="common">Honeybee mite</name>
    <dbReference type="NCBI Taxonomy" id="109461"/>
    <lineage>
        <taxon>Eukaryota</taxon>
        <taxon>Metazoa</taxon>
        <taxon>Ecdysozoa</taxon>
        <taxon>Arthropoda</taxon>
        <taxon>Chelicerata</taxon>
        <taxon>Arachnida</taxon>
        <taxon>Acari</taxon>
        <taxon>Parasitiformes</taxon>
        <taxon>Mesostigmata</taxon>
        <taxon>Gamasina</taxon>
        <taxon>Dermanyssoidea</taxon>
        <taxon>Varroidae</taxon>
        <taxon>Varroa</taxon>
    </lineage>
</organism>
<dbReference type="Gene3D" id="1.10.287.70">
    <property type="match status" value="1"/>
</dbReference>
<dbReference type="SUPFAM" id="SSF81452">
    <property type="entry name" value="Cytochrome c oxidase subunit III-like"/>
    <property type="match status" value="1"/>
</dbReference>
<dbReference type="InterPro" id="IPR000298">
    <property type="entry name" value="Cyt_c_oxidase-like_su3"/>
</dbReference>
<dbReference type="Gene3D" id="1.20.120.80">
    <property type="entry name" value="Cytochrome c oxidase, subunit III, four-helix bundle"/>
    <property type="match status" value="1"/>
</dbReference>
<protein>
    <recommendedName>
        <fullName evidence="3 8">Cytochrome c oxidase subunit 3</fullName>
    </recommendedName>
</protein>
<dbReference type="InterPro" id="IPR033945">
    <property type="entry name" value="Cyt_c_oxase_su3_dom"/>
</dbReference>
<evidence type="ECO:0000256" key="2">
    <source>
        <dbReference type="ARBA" id="ARBA00010581"/>
    </source>
</evidence>
<dbReference type="EMBL" id="AP019523">
    <property type="protein sequence ID" value="BBI76489.1"/>
    <property type="molecule type" value="Genomic_DNA"/>
</dbReference>
<dbReference type="GO" id="GO:0016020">
    <property type="term" value="C:membrane"/>
    <property type="evidence" value="ECO:0007669"/>
    <property type="project" value="UniProtKB-SubCell"/>
</dbReference>
<reference evidence="11" key="1">
    <citation type="submission" date="2019-02" db="EMBL/GenBank/DDBJ databases">
        <title>Complete mitochondrial DNA sequence of Varroa destructor from Ono city, Hyogo Prefecture, Japan.</title>
        <authorList>
            <person name="Okuyama H."/>
            <person name="Takahashi J."/>
        </authorList>
    </citation>
    <scope>NUCLEOTIDE SEQUENCE</scope>
</reference>
<dbReference type="InterPro" id="IPR024791">
    <property type="entry name" value="Cyt_c/ubiquinol_Oxase_su3"/>
</dbReference>
<evidence type="ECO:0000256" key="7">
    <source>
        <dbReference type="ARBA" id="ARBA00023136"/>
    </source>
</evidence>
<dbReference type="Pfam" id="PF00510">
    <property type="entry name" value="COX3"/>
    <property type="match status" value="1"/>
</dbReference>